<feature type="chain" id="PRO_5011655589" evidence="2">
    <location>
        <begin position="20"/>
        <end position="119"/>
    </location>
</feature>
<accession>A0A1G9KAA9</accession>
<dbReference type="EMBL" id="FNGS01000002">
    <property type="protein sequence ID" value="SDL46374.1"/>
    <property type="molecule type" value="Genomic_DNA"/>
</dbReference>
<name>A0A1G9KAA9_9BACT</name>
<feature type="signal peptide" evidence="2">
    <location>
        <begin position="1"/>
        <end position="19"/>
    </location>
</feature>
<protein>
    <submittedName>
        <fullName evidence="3">Uncharacterized protein</fullName>
    </submittedName>
</protein>
<reference evidence="3 4" key="1">
    <citation type="submission" date="2016-10" db="EMBL/GenBank/DDBJ databases">
        <authorList>
            <person name="de Groot N.N."/>
        </authorList>
    </citation>
    <scope>NUCLEOTIDE SEQUENCE [LARGE SCALE GENOMIC DNA]</scope>
    <source>
        <strain evidence="3 4">DSM 21668</strain>
    </source>
</reference>
<organism evidence="3 4">
    <name type="scientific">Siphonobacter aquaeclarae</name>
    <dbReference type="NCBI Taxonomy" id="563176"/>
    <lineage>
        <taxon>Bacteria</taxon>
        <taxon>Pseudomonadati</taxon>
        <taxon>Bacteroidota</taxon>
        <taxon>Cytophagia</taxon>
        <taxon>Cytophagales</taxon>
        <taxon>Cytophagaceae</taxon>
        <taxon>Siphonobacter</taxon>
    </lineage>
</organism>
<sequence>MKNYLIPALFLLLSVAAKAQSRYRTDESIRSQLRNGTAPGLLFHKPVSAKKEATKEPVNTGSLGRQIRGNAVPGLSYQKTPAPEAKVLSQPKQEALPGAEKAAEGQKPEEKPAPRKEEQ</sequence>
<dbReference type="RefSeq" id="WP_093198437.1">
    <property type="nucleotide sequence ID" value="NZ_FNGS01000002.1"/>
</dbReference>
<evidence type="ECO:0000313" key="3">
    <source>
        <dbReference type="EMBL" id="SDL46374.1"/>
    </source>
</evidence>
<keyword evidence="4" id="KW-1185">Reference proteome</keyword>
<dbReference type="OrthoDB" id="965669at2"/>
<dbReference type="STRING" id="563176.SAMN04488090_0933"/>
<dbReference type="AlphaFoldDB" id="A0A1G9KAA9"/>
<dbReference type="Proteomes" id="UP000198901">
    <property type="component" value="Unassembled WGS sequence"/>
</dbReference>
<feature type="region of interest" description="Disordered" evidence="1">
    <location>
        <begin position="38"/>
        <end position="119"/>
    </location>
</feature>
<proteinExistence type="predicted"/>
<evidence type="ECO:0000256" key="2">
    <source>
        <dbReference type="SAM" id="SignalP"/>
    </source>
</evidence>
<evidence type="ECO:0000256" key="1">
    <source>
        <dbReference type="SAM" id="MobiDB-lite"/>
    </source>
</evidence>
<feature type="compositionally biased region" description="Basic and acidic residues" evidence="1">
    <location>
        <begin position="101"/>
        <end position="119"/>
    </location>
</feature>
<evidence type="ECO:0000313" key="4">
    <source>
        <dbReference type="Proteomes" id="UP000198901"/>
    </source>
</evidence>
<keyword evidence="2" id="KW-0732">Signal</keyword>
<gene>
    <name evidence="3" type="ORF">SAMN04488090_0933</name>
</gene>